<name>A0A0D0CYR4_9AGAR</name>
<feature type="compositionally biased region" description="Polar residues" evidence="1">
    <location>
        <begin position="199"/>
        <end position="219"/>
    </location>
</feature>
<dbReference type="Proteomes" id="UP000053593">
    <property type="component" value="Unassembled WGS sequence"/>
</dbReference>
<sequence length="315" mass="34883">MNYFEFKGIAADDQVRKILGTFEDKSIHSWIGSKRDHLVGLTYDSFFLELRTFALDKGWAESSYRKLCNLRMPENLSVPIYNFSLQIVAGNALLKGTSQYQDNEGLKEILINGLDESLMAIYTDCKIDNELNDDHLIFSLVFTKFVKALETLDDTRHHALHQVTIAADQFLASCSHSSSHSSTPLSSSSNANHARRMNHSSLSQLSGTADQNTPTQNRFQGIGLPPLTADECQLLSTHSGCFKCRSFYTHEFPVPSGDGYKELTAADAEKARRQCRPKTAQAKPIASITETSDTASPMFPSAVLGNGTDSEEETL</sequence>
<keyword evidence="3" id="KW-1185">Reference proteome</keyword>
<evidence type="ECO:0000313" key="2">
    <source>
        <dbReference type="EMBL" id="KIK61528.1"/>
    </source>
</evidence>
<dbReference type="OrthoDB" id="2974916at2759"/>
<feature type="region of interest" description="Disordered" evidence="1">
    <location>
        <begin position="271"/>
        <end position="315"/>
    </location>
</feature>
<dbReference type="AlphaFoldDB" id="A0A0D0CYR4"/>
<proteinExistence type="predicted"/>
<reference evidence="2 3" key="1">
    <citation type="submission" date="2014-04" db="EMBL/GenBank/DDBJ databases">
        <title>Evolutionary Origins and Diversification of the Mycorrhizal Mutualists.</title>
        <authorList>
            <consortium name="DOE Joint Genome Institute"/>
            <consortium name="Mycorrhizal Genomics Consortium"/>
            <person name="Kohler A."/>
            <person name="Kuo A."/>
            <person name="Nagy L.G."/>
            <person name="Floudas D."/>
            <person name="Copeland A."/>
            <person name="Barry K.W."/>
            <person name="Cichocki N."/>
            <person name="Veneault-Fourrey C."/>
            <person name="LaButti K."/>
            <person name="Lindquist E.A."/>
            <person name="Lipzen A."/>
            <person name="Lundell T."/>
            <person name="Morin E."/>
            <person name="Murat C."/>
            <person name="Riley R."/>
            <person name="Ohm R."/>
            <person name="Sun H."/>
            <person name="Tunlid A."/>
            <person name="Henrissat B."/>
            <person name="Grigoriev I.V."/>
            <person name="Hibbett D.S."/>
            <person name="Martin F."/>
        </authorList>
    </citation>
    <scope>NUCLEOTIDE SEQUENCE [LARGE SCALE GENOMIC DNA]</scope>
    <source>
        <strain evidence="2 3">FD-317 M1</strain>
    </source>
</reference>
<protein>
    <submittedName>
        <fullName evidence="2">Uncharacterized protein</fullName>
    </submittedName>
</protein>
<evidence type="ECO:0000313" key="3">
    <source>
        <dbReference type="Proteomes" id="UP000053593"/>
    </source>
</evidence>
<gene>
    <name evidence="2" type="ORF">GYMLUDRAFT_199750</name>
</gene>
<feature type="region of interest" description="Disordered" evidence="1">
    <location>
        <begin position="181"/>
        <end position="222"/>
    </location>
</feature>
<organism evidence="2 3">
    <name type="scientific">Collybiopsis luxurians FD-317 M1</name>
    <dbReference type="NCBI Taxonomy" id="944289"/>
    <lineage>
        <taxon>Eukaryota</taxon>
        <taxon>Fungi</taxon>
        <taxon>Dikarya</taxon>
        <taxon>Basidiomycota</taxon>
        <taxon>Agaricomycotina</taxon>
        <taxon>Agaricomycetes</taxon>
        <taxon>Agaricomycetidae</taxon>
        <taxon>Agaricales</taxon>
        <taxon>Marasmiineae</taxon>
        <taxon>Omphalotaceae</taxon>
        <taxon>Collybiopsis</taxon>
        <taxon>Collybiopsis luxurians</taxon>
    </lineage>
</organism>
<dbReference type="EMBL" id="KN834771">
    <property type="protein sequence ID" value="KIK61528.1"/>
    <property type="molecule type" value="Genomic_DNA"/>
</dbReference>
<dbReference type="HOGENOM" id="CLU_018255_0_0_1"/>
<accession>A0A0D0CYR4</accession>
<evidence type="ECO:0000256" key="1">
    <source>
        <dbReference type="SAM" id="MobiDB-lite"/>
    </source>
</evidence>